<dbReference type="InterPro" id="IPR036388">
    <property type="entry name" value="WH-like_DNA-bd_sf"/>
</dbReference>
<dbReference type="PANTHER" id="PTHR22683:SF41">
    <property type="entry name" value="DNA TRANSLOCASE FTSK"/>
    <property type="match status" value="1"/>
</dbReference>
<name>C5ZVU0_9HELI</name>
<evidence type="ECO:0000256" key="7">
    <source>
        <dbReference type="SAM" id="Phobius"/>
    </source>
</evidence>
<organism evidence="9 10">
    <name type="scientific">Helicobacter canadensis MIT 98-5491</name>
    <dbReference type="NCBI Taxonomy" id="537970"/>
    <lineage>
        <taxon>Bacteria</taxon>
        <taxon>Pseudomonadati</taxon>
        <taxon>Campylobacterota</taxon>
        <taxon>Epsilonproteobacteria</taxon>
        <taxon>Campylobacterales</taxon>
        <taxon>Helicobacteraceae</taxon>
        <taxon>Helicobacter</taxon>
    </lineage>
</organism>
<dbReference type="Gene3D" id="3.40.50.300">
    <property type="entry name" value="P-loop containing nucleotide triphosphate hydrolases"/>
    <property type="match status" value="1"/>
</dbReference>
<feature type="domain" description="FtsK" evidence="8">
    <location>
        <begin position="801"/>
        <end position="991"/>
    </location>
</feature>
<evidence type="ECO:0000256" key="5">
    <source>
        <dbReference type="PROSITE-ProRule" id="PRU00289"/>
    </source>
</evidence>
<evidence type="ECO:0000256" key="2">
    <source>
        <dbReference type="ARBA" id="ARBA00022741"/>
    </source>
</evidence>
<evidence type="ECO:0000256" key="3">
    <source>
        <dbReference type="ARBA" id="ARBA00022840"/>
    </source>
</evidence>
<keyword evidence="4" id="KW-0238">DNA-binding</keyword>
<dbReference type="Gene3D" id="3.30.980.40">
    <property type="match status" value="1"/>
</dbReference>
<evidence type="ECO:0000259" key="8">
    <source>
        <dbReference type="PROSITE" id="PS50901"/>
    </source>
</evidence>
<dbReference type="InterPro" id="IPR050206">
    <property type="entry name" value="FtsK/SpoIIIE/SftA"/>
</dbReference>
<dbReference type="InterPro" id="IPR002543">
    <property type="entry name" value="FtsK_dom"/>
</dbReference>
<keyword evidence="10" id="KW-1185">Reference proteome</keyword>
<dbReference type="HOGENOM" id="CLU_001981_9_6_7"/>
<dbReference type="Gene3D" id="1.10.10.10">
    <property type="entry name" value="Winged helix-like DNA-binding domain superfamily/Winged helix DNA-binding domain"/>
    <property type="match status" value="1"/>
</dbReference>
<feature type="compositionally biased region" description="Low complexity" evidence="6">
    <location>
        <begin position="623"/>
        <end position="635"/>
    </location>
</feature>
<dbReference type="InterPro" id="IPR027417">
    <property type="entry name" value="P-loop_NTPase"/>
</dbReference>
<evidence type="ECO:0000313" key="10">
    <source>
        <dbReference type="Proteomes" id="UP000007032"/>
    </source>
</evidence>
<keyword evidence="7" id="KW-0472">Membrane</keyword>
<feature type="compositionally biased region" description="Polar residues" evidence="6">
    <location>
        <begin position="322"/>
        <end position="332"/>
    </location>
</feature>
<dbReference type="Pfam" id="PF09397">
    <property type="entry name" value="FtsK_gamma"/>
    <property type="match status" value="1"/>
</dbReference>
<dbReference type="SUPFAM" id="SSF52540">
    <property type="entry name" value="P-loop containing nucleoside triphosphate hydrolases"/>
    <property type="match status" value="1"/>
</dbReference>
<evidence type="ECO:0000313" key="9">
    <source>
        <dbReference type="EMBL" id="EES89021.1"/>
    </source>
</evidence>
<dbReference type="Proteomes" id="UP000007032">
    <property type="component" value="Chromosome"/>
</dbReference>
<feature type="binding site" evidence="5">
    <location>
        <begin position="818"/>
        <end position="825"/>
    </location>
    <ligand>
        <name>ATP</name>
        <dbReference type="ChEBI" id="CHEBI:30616"/>
    </ligand>
</feature>
<sequence>MLGILSIVGEFGLLGAIGKAYAHLHFNLFGYFGYIWLLILAYLFYKNTADTKERIIEKTLGIVIIGLALLILQGLFISDAGFFSNAFSSILKSFINPLGIFGLTLILILLGIMLYTGKSAKTLLHSFIKGLKDDLQKTPKEESKQSKKESFFLRLKAFFTPPNKISQRRNPHSLTLEELASLSKNAPSTPNIIQETQETKRESELDDLSSTKPTEEKSLEETPNPLEIKEIESSSLPYPTDIPKIENELQYTPNSTANEESKIRLIPTQEAQGPKNHNLKQFQMESIMSLERFKNFEKSIFLQEEKEEKDEPIKLIKKDQTENSTSQSTQDTYKFPIPQESQNLQEPNPEVLSSKEDLSPKESPKPIKAYPKKLYSATPFSAYYDKDPTDATRNCLVPNNPESSQNQAPAVNEVEAITKNEAQQASEDEDIKAIQTAIKEELQKAQDFLHYQTQESSPQFVEVENEIVQQETQAAIEEKSEDKKDITPNLDHLAKTNPQTTFEESSLQESPINPIPQEAPLLKNINFPVYGYGNTFNQAPQEINPNSTLQELPQQKSQENAPTPITPQSQQETLEILQNAIREKRDLTLQFKEEITLTPTKIPLESNQNQQNQSTPNAQESITQTTPQTPQPQTNTTQVKILEENQNLLKEIETNTELKPIQTDFILPKLDFLQTPQEERIEIDEDEIDKKINDLLNKLRMFKIEGDIVRTYSGPIVTTFEFRPSPNVKVSRIQTLQDDLAMALRAKTIRIQAPVPGKDVVGIEIPNSQIQTIYLREILENEIFQNAASPLTLALGKDIVGNPFVTDLKKLPHLLIAGTTGSGKSVGINAMILSLLYKNSPDTLRLLMIDPKMLEFSIYNDIPHLLTPVITQPKKAIIALDNAVKEMERRYTLMSEARIKNIESYNKKAEIEGFEPFPYIVIVIDELADLMMSGGKEAELSIARLAQMARASGIHLIVATQRPSVDVVTGTIKANLPSRISYKVGQKIDSKVILDSFGAESLLGRGDMLFTPPGGGIVRLHAPWSTEEEIEKIVEFIKSQRPVQYNENFMPNEDETLGLNYEGETDELYEEAKRIMLADNKTSISYIQRRLGIGYNKAANIVEQMTARGFLSQPNSKGAREIIGE</sequence>
<evidence type="ECO:0000256" key="4">
    <source>
        <dbReference type="ARBA" id="ARBA00023125"/>
    </source>
</evidence>
<gene>
    <name evidence="9" type="ORF">HCAN_0303</name>
</gene>
<reference evidence="9 10" key="1">
    <citation type="journal article" date="2009" name="J. Bacteriol.">
        <title>Genome sequence of the emerging pathogen Helicobacter canadensis.</title>
        <authorList>
            <person name="Loman N.J."/>
            <person name="Snyder L.A."/>
            <person name="Linton J.D."/>
            <person name="Langdon R."/>
            <person name="Lawson A.J."/>
            <person name="Weinstock G.M."/>
            <person name="Wren B.W."/>
            <person name="Pallen M.J."/>
        </authorList>
    </citation>
    <scope>NUCLEOTIDE SEQUENCE [LARGE SCALE GENOMIC DNA]</scope>
    <source>
        <strain evidence="9 10">MIT 98-5491</strain>
    </source>
</reference>
<feature type="transmembrane region" description="Helical" evidence="7">
    <location>
        <begin position="57"/>
        <end position="78"/>
    </location>
</feature>
<feature type="region of interest" description="Disordered" evidence="6">
    <location>
        <begin position="305"/>
        <end position="370"/>
    </location>
</feature>
<feature type="compositionally biased region" description="Polar residues" evidence="6">
    <location>
        <begin position="400"/>
        <end position="409"/>
    </location>
</feature>
<dbReference type="PROSITE" id="PS50901">
    <property type="entry name" value="FTSK"/>
    <property type="match status" value="1"/>
</dbReference>
<dbReference type="InterPro" id="IPR018541">
    <property type="entry name" value="Ftsk_gamma"/>
</dbReference>
<protein>
    <recommendedName>
        <fullName evidence="8">FtsK domain-containing protein</fullName>
    </recommendedName>
</protein>
<keyword evidence="7" id="KW-0812">Transmembrane</keyword>
<feature type="compositionally biased region" description="Basic and acidic residues" evidence="6">
    <location>
        <begin position="305"/>
        <end position="321"/>
    </location>
</feature>
<feature type="region of interest" description="Disordered" evidence="6">
    <location>
        <begin position="600"/>
        <end position="635"/>
    </location>
</feature>
<dbReference type="STRING" id="537970.HCAN_0303"/>
<comment type="similarity">
    <text evidence="1">Belongs to the FtsK/SpoIIIE/SftA family.</text>
</comment>
<dbReference type="Pfam" id="PF17854">
    <property type="entry name" value="FtsK_alpha"/>
    <property type="match status" value="1"/>
</dbReference>
<feature type="transmembrane region" description="Helical" evidence="7">
    <location>
        <begin position="28"/>
        <end position="45"/>
    </location>
</feature>
<feature type="region of interest" description="Disordered" evidence="6">
    <location>
        <begin position="185"/>
        <end position="239"/>
    </location>
</feature>
<keyword evidence="2 5" id="KW-0547">Nucleotide-binding</keyword>
<feature type="compositionally biased region" description="Basic and acidic residues" evidence="6">
    <location>
        <begin position="353"/>
        <end position="365"/>
    </location>
</feature>
<keyword evidence="7" id="KW-1133">Transmembrane helix</keyword>
<dbReference type="eggNOG" id="COG1674">
    <property type="taxonomic scope" value="Bacteria"/>
</dbReference>
<dbReference type="GO" id="GO:0005524">
    <property type="term" value="F:ATP binding"/>
    <property type="evidence" value="ECO:0007669"/>
    <property type="project" value="UniProtKB-UniRule"/>
</dbReference>
<dbReference type="CDD" id="cd01127">
    <property type="entry name" value="TrwB_TraG_TraD_VirD4"/>
    <property type="match status" value="1"/>
</dbReference>
<dbReference type="GO" id="GO:0003677">
    <property type="term" value="F:DNA binding"/>
    <property type="evidence" value="ECO:0007669"/>
    <property type="project" value="UniProtKB-KW"/>
</dbReference>
<dbReference type="EMBL" id="CM000776">
    <property type="protein sequence ID" value="EES89021.1"/>
    <property type="molecule type" value="Genomic_DNA"/>
</dbReference>
<dbReference type="InterPro" id="IPR041027">
    <property type="entry name" value="FtsK_alpha"/>
</dbReference>
<dbReference type="AlphaFoldDB" id="C5ZVU0"/>
<evidence type="ECO:0000256" key="6">
    <source>
        <dbReference type="SAM" id="MobiDB-lite"/>
    </source>
</evidence>
<dbReference type="SUPFAM" id="SSF46785">
    <property type="entry name" value="Winged helix' DNA-binding domain"/>
    <property type="match status" value="1"/>
</dbReference>
<keyword evidence="3 5" id="KW-0067">ATP-binding</keyword>
<evidence type="ECO:0000256" key="1">
    <source>
        <dbReference type="ARBA" id="ARBA00006474"/>
    </source>
</evidence>
<feature type="transmembrane region" description="Helical" evidence="7">
    <location>
        <begin position="98"/>
        <end position="116"/>
    </location>
</feature>
<dbReference type="PANTHER" id="PTHR22683">
    <property type="entry name" value="SPORULATION PROTEIN RELATED"/>
    <property type="match status" value="1"/>
</dbReference>
<dbReference type="SMART" id="SM00843">
    <property type="entry name" value="Ftsk_gamma"/>
    <property type="match status" value="1"/>
</dbReference>
<feature type="region of interest" description="Disordered" evidence="6">
    <location>
        <begin position="391"/>
        <end position="410"/>
    </location>
</feature>
<feature type="compositionally biased region" description="Polar residues" evidence="6">
    <location>
        <begin position="185"/>
        <end position="196"/>
    </location>
</feature>
<dbReference type="Pfam" id="PF01580">
    <property type="entry name" value="FtsK_SpoIIIE"/>
    <property type="match status" value="1"/>
</dbReference>
<proteinExistence type="inferred from homology"/>
<accession>C5ZVU0</accession>
<dbReference type="InterPro" id="IPR036390">
    <property type="entry name" value="WH_DNA-bd_sf"/>
</dbReference>